<dbReference type="InterPro" id="IPR005064">
    <property type="entry name" value="BUG"/>
</dbReference>
<comment type="similarity">
    <text evidence="1">Belongs to the UPF0065 (bug) family.</text>
</comment>
<dbReference type="Gene3D" id="3.40.190.10">
    <property type="entry name" value="Periplasmic binding protein-like II"/>
    <property type="match status" value="1"/>
</dbReference>
<dbReference type="eggNOG" id="COG3181">
    <property type="taxonomic scope" value="Bacteria"/>
</dbReference>
<comment type="caution">
    <text evidence="3">The sequence shown here is derived from an EMBL/GenBank/DDBJ whole genome shotgun (WGS) entry which is preliminary data.</text>
</comment>
<proteinExistence type="inferred from homology"/>
<dbReference type="PANTHER" id="PTHR42928:SF5">
    <property type="entry name" value="BLR1237 PROTEIN"/>
    <property type="match status" value="1"/>
</dbReference>
<dbReference type="Gene3D" id="3.40.190.150">
    <property type="entry name" value="Bordetella uptake gene, domain 1"/>
    <property type="match status" value="1"/>
</dbReference>
<dbReference type="InterPro" id="IPR042100">
    <property type="entry name" value="Bug_dom1"/>
</dbReference>
<dbReference type="STRING" id="1424334.W822_03705"/>
<dbReference type="HOGENOM" id="CLU_045683_0_1_4"/>
<protein>
    <recommendedName>
        <fullName evidence="5">ABC transporter substrate-binding protein</fullName>
    </recommendedName>
</protein>
<dbReference type="SUPFAM" id="SSF53850">
    <property type="entry name" value="Periplasmic binding protein-like II"/>
    <property type="match status" value="1"/>
</dbReference>
<accession>V8QZ39</accession>
<dbReference type="Proteomes" id="UP000018733">
    <property type="component" value="Unassembled WGS sequence"/>
</dbReference>
<feature type="signal peptide" evidence="2">
    <location>
        <begin position="1"/>
        <end position="22"/>
    </location>
</feature>
<evidence type="ECO:0000256" key="2">
    <source>
        <dbReference type="SAM" id="SignalP"/>
    </source>
</evidence>
<keyword evidence="4" id="KW-1185">Reference proteome</keyword>
<dbReference type="AlphaFoldDB" id="V8QZ39"/>
<dbReference type="EMBL" id="AYXT01000001">
    <property type="protein sequence ID" value="ETF04284.1"/>
    <property type="molecule type" value="Genomic_DNA"/>
</dbReference>
<reference evidence="3 4" key="1">
    <citation type="journal article" date="2014" name="Genome Announc.">
        <title>Draft Genome Sequence of Advenella kashmirensis Strain W13003, a Polycyclic Aromatic Hydrocarbon-Degrading Bacterium.</title>
        <authorList>
            <person name="Wang X."/>
            <person name="Jin D."/>
            <person name="Zhou L."/>
            <person name="Wu L."/>
            <person name="An W."/>
            <person name="Zhao L."/>
        </authorList>
    </citation>
    <scope>NUCLEOTIDE SEQUENCE [LARGE SCALE GENOMIC DNA]</scope>
    <source>
        <strain evidence="3 4">W13003</strain>
    </source>
</reference>
<sequence>MHIPGRLLASALLIWAYAPAHAAWPDKPIKMVVPYAPGGSTDTIARKYGSFVQEVLKQPVVIENKPGASTNIGADQVVRAKPDGYTFLFGVDTLATNPSVGPVPPFDARKALVPVSLVTHIPGLIASNADFGGEKMSDLIAMAKKEPGKYTISSASLFLQVGLVQKYTGLNLRHIPYKGGAQAAMEAAGGQVDMVFANIPVLQTLVKSGKLRPLAITSAKRSVALPDVPTLVELGMPNAIISNWYAVFAPEGTPTDIVNRLSQVTAQFVNDPQTRADLEPMGYQLGSSTAEQLRVLLEHETKSTAGFVKENPSLIHKN</sequence>
<dbReference type="Pfam" id="PF03401">
    <property type="entry name" value="TctC"/>
    <property type="match status" value="1"/>
</dbReference>
<name>V8QZ39_9BURK</name>
<dbReference type="PIRSF" id="PIRSF017082">
    <property type="entry name" value="YflP"/>
    <property type="match status" value="1"/>
</dbReference>
<dbReference type="PATRIC" id="fig|1424334.3.peg.745"/>
<gene>
    <name evidence="3" type="ORF">W822_03705</name>
</gene>
<keyword evidence="2" id="KW-0732">Signal</keyword>
<feature type="chain" id="PRO_5004771862" description="ABC transporter substrate-binding protein" evidence="2">
    <location>
        <begin position="23"/>
        <end position="318"/>
    </location>
</feature>
<organism evidence="3 4">
    <name type="scientific">Advenella kashmirensis W13003</name>
    <dbReference type="NCBI Taxonomy" id="1424334"/>
    <lineage>
        <taxon>Bacteria</taxon>
        <taxon>Pseudomonadati</taxon>
        <taxon>Pseudomonadota</taxon>
        <taxon>Betaproteobacteria</taxon>
        <taxon>Burkholderiales</taxon>
        <taxon>Alcaligenaceae</taxon>
    </lineage>
</organism>
<evidence type="ECO:0008006" key="5">
    <source>
        <dbReference type="Google" id="ProtNLM"/>
    </source>
</evidence>
<evidence type="ECO:0000313" key="4">
    <source>
        <dbReference type="Proteomes" id="UP000018733"/>
    </source>
</evidence>
<dbReference type="PANTHER" id="PTHR42928">
    <property type="entry name" value="TRICARBOXYLATE-BINDING PROTEIN"/>
    <property type="match status" value="1"/>
</dbReference>
<evidence type="ECO:0000313" key="3">
    <source>
        <dbReference type="EMBL" id="ETF04284.1"/>
    </source>
</evidence>
<evidence type="ECO:0000256" key="1">
    <source>
        <dbReference type="ARBA" id="ARBA00006987"/>
    </source>
</evidence>
<dbReference type="CDD" id="cd07012">
    <property type="entry name" value="PBP2_Bug_TTT"/>
    <property type="match status" value="1"/>
</dbReference>